<dbReference type="Proteomes" id="UP000046373">
    <property type="component" value="Unassembled WGS sequence"/>
</dbReference>
<accession>A0A090F288</accession>
<name>A0A090F288_MESPL</name>
<protein>
    <submittedName>
        <fullName evidence="1">Uncharacterized protein</fullName>
    </submittedName>
</protein>
<sequence length="107" mass="12233">MNRTIKDVTVKVYHYDDLENLKAHILPFVAAYIFAKHLKALQWGTPYQVICDAWTKDPALRCAATVWAWRRRPPCLSGFCRRSCRRRVCGMTGSPPWSTTTSCGRSA</sequence>
<dbReference type="AlphaFoldDB" id="A0A090F288"/>
<evidence type="ECO:0000313" key="1">
    <source>
        <dbReference type="EMBL" id="CDX37982.1"/>
    </source>
</evidence>
<proteinExistence type="predicted"/>
<gene>
    <name evidence="1" type="ORF">MPLDJ20_220002</name>
</gene>
<organism evidence="1 2">
    <name type="scientific">Mesorhizobium plurifarium</name>
    <dbReference type="NCBI Taxonomy" id="69974"/>
    <lineage>
        <taxon>Bacteria</taxon>
        <taxon>Pseudomonadati</taxon>
        <taxon>Pseudomonadota</taxon>
        <taxon>Alphaproteobacteria</taxon>
        <taxon>Hyphomicrobiales</taxon>
        <taxon>Phyllobacteriaceae</taxon>
        <taxon>Mesorhizobium</taxon>
    </lineage>
</organism>
<reference evidence="1 2" key="1">
    <citation type="submission" date="2014-08" db="EMBL/GenBank/DDBJ databases">
        <authorList>
            <person name="Moulin Lionel"/>
        </authorList>
    </citation>
    <scope>NUCLEOTIDE SEQUENCE [LARGE SCALE GENOMIC DNA]</scope>
</reference>
<evidence type="ECO:0000313" key="2">
    <source>
        <dbReference type="Proteomes" id="UP000046373"/>
    </source>
</evidence>
<dbReference type="EMBL" id="CCNB01000015">
    <property type="protein sequence ID" value="CDX37982.1"/>
    <property type="molecule type" value="Genomic_DNA"/>
</dbReference>